<evidence type="ECO:0000313" key="2">
    <source>
        <dbReference type="Proteomes" id="UP000186553"/>
    </source>
</evidence>
<organism evidence="1 2">
    <name type="scientific">Acinetobacter celticus</name>
    <dbReference type="NCBI Taxonomy" id="1891224"/>
    <lineage>
        <taxon>Bacteria</taxon>
        <taxon>Pseudomonadati</taxon>
        <taxon>Pseudomonadota</taxon>
        <taxon>Gammaproteobacteria</taxon>
        <taxon>Moraxellales</taxon>
        <taxon>Moraxellaceae</taxon>
        <taxon>Acinetobacter</taxon>
    </lineage>
</organism>
<dbReference type="OrthoDB" id="6708166at2"/>
<evidence type="ECO:0008006" key="3">
    <source>
        <dbReference type="Google" id="ProtNLM"/>
    </source>
</evidence>
<proteinExistence type="predicted"/>
<keyword evidence="2" id="KW-1185">Reference proteome</keyword>
<dbReference type="Proteomes" id="UP000186553">
    <property type="component" value="Unassembled WGS sequence"/>
</dbReference>
<protein>
    <recommendedName>
        <fullName evidence="3">Peptidase S24/S26A/S26B/S26C domain-containing protein</fullName>
    </recommendedName>
</protein>
<accession>A0A1C3CV70</accession>
<dbReference type="STRING" id="1891224.BBP83_08685"/>
<comment type="caution">
    <text evidence="1">The sequence shown here is derived from an EMBL/GenBank/DDBJ whole genome shotgun (WGS) entry which is preliminary data.</text>
</comment>
<dbReference type="RefSeq" id="WP_068887962.1">
    <property type="nucleotide sequence ID" value="NZ_CBCRUU010000012.1"/>
</dbReference>
<evidence type="ECO:0000313" key="1">
    <source>
        <dbReference type="EMBL" id="ODA12631.1"/>
    </source>
</evidence>
<dbReference type="EMBL" id="MBDL01000010">
    <property type="protein sequence ID" value="ODA12631.1"/>
    <property type="molecule type" value="Genomic_DNA"/>
</dbReference>
<dbReference type="AlphaFoldDB" id="A0A1C3CV70"/>
<reference evidence="1 2" key="1">
    <citation type="submission" date="2016-07" db="EMBL/GenBank/DDBJ databases">
        <title>Acinetobacter sp. ANC 4603.</title>
        <authorList>
            <person name="Radolfova-Krizova L."/>
            <person name="Nemec A."/>
        </authorList>
    </citation>
    <scope>NUCLEOTIDE SEQUENCE [LARGE SCALE GENOMIC DNA]</scope>
    <source>
        <strain evidence="1 2">ANC 4603</strain>
    </source>
</reference>
<name>A0A1C3CV70_9GAMM</name>
<sequence length="77" mass="8365">MNELNLPQPPTDDKPDFLVGDVVVFIDDSMHDELMTVSFARSRGVLMNNGAKVALNHSIRTASVAELNAGKRLGEVV</sequence>
<gene>
    <name evidence="1" type="ORF">BBP83_08685</name>
</gene>